<dbReference type="Proteomes" id="UP000095727">
    <property type="component" value="Unassembled WGS sequence"/>
</dbReference>
<dbReference type="PANTHER" id="PTHR35145">
    <property type="entry name" value="CYTOPLASMIC PROTEIN-RELATED"/>
    <property type="match status" value="1"/>
</dbReference>
<proteinExistence type="predicted"/>
<dbReference type="InterPro" id="IPR007351">
    <property type="entry name" value="YjbR"/>
</dbReference>
<name>A0A173RQE7_9FIRM</name>
<accession>A0A173RQE7</accession>
<evidence type="ECO:0000313" key="2">
    <source>
        <dbReference type="EMBL" id="CUM79895.1"/>
    </source>
</evidence>
<dbReference type="RefSeq" id="WP_055155850.1">
    <property type="nucleotide sequence ID" value="NZ_CYXR01000004.1"/>
</dbReference>
<protein>
    <submittedName>
        <fullName evidence="2">Uncharacterized protein conserved in bacteria</fullName>
    </submittedName>
</protein>
<dbReference type="InterPro" id="IPR038056">
    <property type="entry name" value="YjbR-like_sf"/>
</dbReference>
<organism evidence="2 3">
    <name type="scientific">Coprococcus comes</name>
    <dbReference type="NCBI Taxonomy" id="410072"/>
    <lineage>
        <taxon>Bacteria</taxon>
        <taxon>Bacillati</taxon>
        <taxon>Bacillota</taxon>
        <taxon>Clostridia</taxon>
        <taxon>Lachnospirales</taxon>
        <taxon>Lachnospiraceae</taxon>
        <taxon>Coprococcus</taxon>
    </lineage>
</organism>
<dbReference type="InterPro" id="IPR058532">
    <property type="entry name" value="YjbR/MT2646/Rv2570-like"/>
</dbReference>
<sequence>MNQQEIFTYIQKQYPTHPDTINKSGYPVTIFKNPRTAAPYAIFYQPAERTTFMEVQAEPDMIGNYIEMYHLAPAKYMDKKHWLAVPLDGSVSDSKVLDLLDMSYDLVDGQAEADGETGADRQIGADGQATDSTPEEKD</sequence>
<dbReference type="EMBL" id="CYXR01000004">
    <property type="protein sequence ID" value="CUM79895.1"/>
    <property type="molecule type" value="Genomic_DNA"/>
</dbReference>
<evidence type="ECO:0000256" key="1">
    <source>
        <dbReference type="SAM" id="MobiDB-lite"/>
    </source>
</evidence>
<dbReference type="Gene3D" id="3.90.1150.30">
    <property type="match status" value="1"/>
</dbReference>
<evidence type="ECO:0000313" key="3">
    <source>
        <dbReference type="Proteomes" id="UP000095727"/>
    </source>
</evidence>
<dbReference type="Pfam" id="PF04237">
    <property type="entry name" value="YjbR"/>
    <property type="match status" value="1"/>
</dbReference>
<dbReference type="PANTHER" id="PTHR35145:SF1">
    <property type="entry name" value="CYTOPLASMIC PROTEIN"/>
    <property type="match status" value="1"/>
</dbReference>
<dbReference type="SUPFAM" id="SSF142906">
    <property type="entry name" value="YjbR-like"/>
    <property type="match status" value="1"/>
</dbReference>
<dbReference type="AlphaFoldDB" id="A0A173RQE7"/>
<reference evidence="2 3" key="1">
    <citation type="submission" date="2015-09" db="EMBL/GenBank/DDBJ databases">
        <authorList>
            <consortium name="Pathogen Informatics"/>
        </authorList>
    </citation>
    <scope>NUCLEOTIDE SEQUENCE [LARGE SCALE GENOMIC DNA]</scope>
    <source>
        <strain evidence="2 3">2789STDY5834962</strain>
    </source>
</reference>
<feature type="region of interest" description="Disordered" evidence="1">
    <location>
        <begin position="111"/>
        <end position="138"/>
    </location>
</feature>
<gene>
    <name evidence="2" type="ORF">ERS852574_00775</name>
</gene>